<organism evidence="1">
    <name type="scientific">Anguilla anguilla</name>
    <name type="common">European freshwater eel</name>
    <name type="synonym">Muraena anguilla</name>
    <dbReference type="NCBI Taxonomy" id="7936"/>
    <lineage>
        <taxon>Eukaryota</taxon>
        <taxon>Metazoa</taxon>
        <taxon>Chordata</taxon>
        <taxon>Craniata</taxon>
        <taxon>Vertebrata</taxon>
        <taxon>Euteleostomi</taxon>
        <taxon>Actinopterygii</taxon>
        <taxon>Neopterygii</taxon>
        <taxon>Teleostei</taxon>
        <taxon>Anguilliformes</taxon>
        <taxon>Anguillidae</taxon>
        <taxon>Anguilla</taxon>
    </lineage>
</organism>
<reference evidence="1" key="2">
    <citation type="journal article" date="2015" name="Fish Shellfish Immunol.">
        <title>Early steps in the European eel (Anguilla anguilla)-Vibrio vulnificus interaction in the gills: Role of the RtxA13 toxin.</title>
        <authorList>
            <person name="Callol A."/>
            <person name="Pajuelo D."/>
            <person name="Ebbesson L."/>
            <person name="Teles M."/>
            <person name="MacKenzie S."/>
            <person name="Amaro C."/>
        </authorList>
    </citation>
    <scope>NUCLEOTIDE SEQUENCE</scope>
</reference>
<protein>
    <submittedName>
        <fullName evidence="1">Uncharacterized protein</fullName>
    </submittedName>
</protein>
<sequence length="27" mass="3252">MVLRTAFQQQTFANEIFQHMPWEVKGN</sequence>
<accession>A0A0E9S4H0</accession>
<reference evidence="1" key="1">
    <citation type="submission" date="2014-11" db="EMBL/GenBank/DDBJ databases">
        <authorList>
            <person name="Amaro Gonzalez C."/>
        </authorList>
    </citation>
    <scope>NUCLEOTIDE SEQUENCE</scope>
</reference>
<proteinExistence type="predicted"/>
<name>A0A0E9S4H0_ANGAN</name>
<dbReference type="AlphaFoldDB" id="A0A0E9S4H0"/>
<evidence type="ECO:0000313" key="1">
    <source>
        <dbReference type="EMBL" id="JAH35560.1"/>
    </source>
</evidence>
<dbReference type="EMBL" id="GBXM01073017">
    <property type="protein sequence ID" value="JAH35560.1"/>
    <property type="molecule type" value="Transcribed_RNA"/>
</dbReference>